<feature type="region of interest" description="Disordered" evidence="11">
    <location>
        <begin position="82"/>
        <end position="110"/>
    </location>
</feature>
<evidence type="ECO:0000256" key="9">
    <source>
        <dbReference type="PROSITE-ProRule" id="PRU00282"/>
    </source>
</evidence>
<keyword evidence="5" id="KW-0999">Mitochondrion inner membrane</keyword>
<dbReference type="Gene3D" id="1.50.40.10">
    <property type="entry name" value="Mitochondrial carrier domain"/>
    <property type="match status" value="2"/>
</dbReference>
<evidence type="ECO:0000256" key="4">
    <source>
        <dbReference type="ARBA" id="ARBA00022737"/>
    </source>
</evidence>
<dbReference type="SUPFAM" id="SSF103506">
    <property type="entry name" value="Mitochondrial carrier"/>
    <property type="match status" value="1"/>
</dbReference>
<evidence type="ECO:0000313" key="13">
    <source>
        <dbReference type="Proteomes" id="UP000703661"/>
    </source>
</evidence>
<organism evidence="12 13">
    <name type="scientific">Entomortierella chlamydospora</name>
    <dbReference type="NCBI Taxonomy" id="101097"/>
    <lineage>
        <taxon>Eukaryota</taxon>
        <taxon>Fungi</taxon>
        <taxon>Fungi incertae sedis</taxon>
        <taxon>Mucoromycota</taxon>
        <taxon>Mortierellomycotina</taxon>
        <taxon>Mortierellomycetes</taxon>
        <taxon>Mortierellales</taxon>
        <taxon>Mortierellaceae</taxon>
        <taxon>Entomortierella</taxon>
    </lineage>
</organism>
<keyword evidence="13" id="KW-1185">Reference proteome</keyword>
<evidence type="ECO:0000256" key="8">
    <source>
        <dbReference type="ARBA" id="ARBA00023136"/>
    </source>
</evidence>
<sequence>MSGSSTAMAVSRGSGIIAPHWFLSFLTKNPSSIKVFRQGQQSPQQQYRRLHLLKKRITMSQGLPFFKKATVRAGATTGGTVVAVSSPDNSSPAPSATSNHIGHQANKDTSMRKKSERVQFSWVHFIAGGTGGMVGAIVTSPLDVVKTRLQSSLYKNALSESAAASRTGVASVLGHVKDTFVLLGAINFAAYGNGKKYFTDLNHGNESTLVHLSSAAMAGVVTATATNPIWMIKTRMQLQSEGKLRIYRNSFHCAIEILKTEGIRGLYKGLTASLLGVTEGAIQWVIYEHLKRTFAERRIRLAQSSDVMGGDSSSLRRAKYLVGGKHIEEWAEYLGSAGAAKFVASAITYPHEVLRTRMRQTPKGNEAVKYTSLLQTFRLVLKEEGVAALYGGLTAHMLRVVPNAAIMFFCYEAILHQFG</sequence>
<comment type="caution">
    <text evidence="12">The sequence shown here is derived from an EMBL/GenBank/DDBJ whole genome shotgun (WGS) entry which is preliminary data.</text>
</comment>
<keyword evidence="3 9" id="KW-0812">Transmembrane</keyword>
<gene>
    <name evidence="12" type="ORF">BGZ80_008100</name>
</gene>
<dbReference type="PROSITE" id="PS50920">
    <property type="entry name" value="SOLCAR"/>
    <property type="match status" value="3"/>
</dbReference>
<dbReference type="Pfam" id="PF00153">
    <property type="entry name" value="Mito_carr"/>
    <property type="match status" value="3"/>
</dbReference>
<dbReference type="AlphaFoldDB" id="A0A9P6N537"/>
<comment type="subcellular location">
    <subcellularLocation>
        <location evidence="1">Mitochondrion inner membrane</location>
        <topology evidence="1">Multi-pass membrane protein</topology>
    </subcellularLocation>
</comment>
<dbReference type="PANTHER" id="PTHR45829:SF4">
    <property type="entry name" value="MITOCHONDRIAL CARRIER PROTEIN RIM2"/>
    <property type="match status" value="1"/>
</dbReference>
<evidence type="ECO:0000313" key="12">
    <source>
        <dbReference type="EMBL" id="KAG0023773.1"/>
    </source>
</evidence>
<keyword evidence="4" id="KW-0677">Repeat</keyword>
<name>A0A9P6N537_9FUNG</name>
<evidence type="ECO:0000256" key="11">
    <source>
        <dbReference type="SAM" id="MobiDB-lite"/>
    </source>
</evidence>
<evidence type="ECO:0000256" key="2">
    <source>
        <dbReference type="ARBA" id="ARBA00022448"/>
    </source>
</evidence>
<keyword evidence="2 10" id="KW-0813">Transport</keyword>
<dbReference type="GO" id="GO:0015218">
    <property type="term" value="F:pyrimidine nucleotide transmembrane transporter activity"/>
    <property type="evidence" value="ECO:0007669"/>
    <property type="project" value="InterPro"/>
</dbReference>
<dbReference type="GO" id="GO:1990519">
    <property type="term" value="P:pyrimidine nucleotide import into mitochondrion"/>
    <property type="evidence" value="ECO:0007669"/>
    <property type="project" value="TreeGrafter"/>
</dbReference>
<evidence type="ECO:0000256" key="3">
    <source>
        <dbReference type="ARBA" id="ARBA00022692"/>
    </source>
</evidence>
<comment type="similarity">
    <text evidence="10">Belongs to the mitochondrial carrier (TC 2.A.29) family.</text>
</comment>
<dbReference type="EMBL" id="JAAAID010000043">
    <property type="protein sequence ID" value="KAG0023773.1"/>
    <property type="molecule type" value="Genomic_DNA"/>
</dbReference>
<evidence type="ECO:0000256" key="5">
    <source>
        <dbReference type="ARBA" id="ARBA00022792"/>
    </source>
</evidence>
<keyword evidence="8 9" id="KW-0472">Membrane</keyword>
<reference evidence="12" key="1">
    <citation type="journal article" date="2020" name="Fungal Divers.">
        <title>Resolving the Mortierellaceae phylogeny through synthesis of multi-gene phylogenetics and phylogenomics.</title>
        <authorList>
            <person name="Vandepol N."/>
            <person name="Liber J."/>
            <person name="Desiro A."/>
            <person name="Na H."/>
            <person name="Kennedy M."/>
            <person name="Barry K."/>
            <person name="Grigoriev I.V."/>
            <person name="Miller A.N."/>
            <person name="O'Donnell K."/>
            <person name="Stajich J.E."/>
            <person name="Bonito G."/>
        </authorList>
    </citation>
    <scope>NUCLEOTIDE SEQUENCE</scope>
    <source>
        <strain evidence="12">NRRL 2769</strain>
    </source>
</reference>
<evidence type="ECO:0008006" key="14">
    <source>
        <dbReference type="Google" id="ProtNLM"/>
    </source>
</evidence>
<evidence type="ECO:0000256" key="6">
    <source>
        <dbReference type="ARBA" id="ARBA00022989"/>
    </source>
</evidence>
<feature type="repeat" description="Solcar" evidence="9">
    <location>
        <begin position="206"/>
        <end position="293"/>
    </location>
</feature>
<protein>
    <recommendedName>
        <fullName evidence="14">Mitochondrial carrier</fullName>
    </recommendedName>
</protein>
<dbReference type="Proteomes" id="UP000703661">
    <property type="component" value="Unassembled WGS sequence"/>
</dbReference>
<dbReference type="InterPro" id="IPR049562">
    <property type="entry name" value="SLC25A33/36-like"/>
</dbReference>
<accession>A0A9P6N537</accession>
<dbReference type="InterPro" id="IPR002067">
    <property type="entry name" value="MCP"/>
</dbReference>
<dbReference type="PRINTS" id="PR00926">
    <property type="entry name" value="MITOCARRIER"/>
</dbReference>
<keyword evidence="6" id="KW-1133">Transmembrane helix</keyword>
<dbReference type="PANTHER" id="PTHR45829">
    <property type="entry name" value="MITOCHONDRIAL CARRIER PROTEIN RIM2"/>
    <property type="match status" value="1"/>
</dbReference>
<feature type="repeat" description="Solcar" evidence="9">
    <location>
        <begin position="119"/>
        <end position="197"/>
    </location>
</feature>
<keyword evidence="7" id="KW-0496">Mitochondrion</keyword>
<feature type="repeat" description="Solcar" evidence="9">
    <location>
        <begin position="328"/>
        <end position="417"/>
    </location>
</feature>
<dbReference type="InterPro" id="IPR023395">
    <property type="entry name" value="MCP_dom_sf"/>
</dbReference>
<evidence type="ECO:0000256" key="1">
    <source>
        <dbReference type="ARBA" id="ARBA00004448"/>
    </source>
</evidence>
<dbReference type="InterPro" id="IPR018108">
    <property type="entry name" value="MCP_transmembrane"/>
</dbReference>
<evidence type="ECO:0000256" key="7">
    <source>
        <dbReference type="ARBA" id="ARBA00023128"/>
    </source>
</evidence>
<feature type="compositionally biased region" description="Low complexity" evidence="11">
    <location>
        <begin position="82"/>
        <end position="98"/>
    </location>
</feature>
<evidence type="ECO:0000256" key="10">
    <source>
        <dbReference type="RuleBase" id="RU000488"/>
    </source>
</evidence>
<dbReference type="GO" id="GO:0005743">
    <property type="term" value="C:mitochondrial inner membrane"/>
    <property type="evidence" value="ECO:0007669"/>
    <property type="project" value="UniProtKB-SubCell"/>
</dbReference>
<proteinExistence type="inferred from homology"/>